<dbReference type="PANTHER" id="PTHR43390:SF1">
    <property type="entry name" value="CHLOROPLAST PROCESSING PEPTIDASE"/>
    <property type="match status" value="1"/>
</dbReference>
<protein>
    <recommendedName>
        <fullName evidence="4 7">Signal peptidase I</fullName>
        <ecNumber evidence="4 7">3.4.21.89</ecNumber>
    </recommendedName>
</protein>
<dbReference type="EMBL" id="ADLK01000028">
    <property type="protein sequence ID" value="KMW17262.1"/>
    <property type="molecule type" value="Genomic_DNA"/>
</dbReference>
<keyword evidence="5 7" id="KW-0378">Hydrolase</keyword>
<dbReference type="Gene3D" id="2.10.109.10">
    <property type="entry name" value="Umud Fragment, subunit A"/>
    <property type="match status" value="1"/>
</dbReference>
<evidence type="ECO:0000256" key="6">
    <source>
        <dbReference type="PIRSR" id="PIRSR600223-1"/>
    </source>
</evidence>
<feature type="active site" evidence="6">
    <location>
        <position position="131"/>
    </location>
</feature>
<dbReference type="PROSITE" id="PS00760">
    <property type="entry name" value="SPASE_I_2"/>
    <property type="match status" value="1"/>
</dbReference>
<dbReference type="EC" id="3.4.21.89" evidence="4 7"/>
<keyword evidence="7" id="KW-0812">Transmembrane</keyword>
<keyword evidence="7" id="KW-1133">Transmembrane helix</keyword>
<feature type="transmembrane region" description="Helical" evidence="7">
    <location>
        <begin position="59"/>
        <end position="80"/>
    </location>
</feature>
<evidence type="ECO:0000256" key="3">
    <source>
        <dbReference type="ARBA" id="ARBA00009370"/>
    </source>
</evidence>
<organism evidence="9 10">
    <name type="scientific">[Clostridium] citroniae WAL-19142</name>
    <dbReference type="NCBI Taxonomy" id="742734"/>
    <lineage>
        <taxon>Bacteria</taxon>
        <taxon>Bacillati</taxon>
        <taxon>Bacillota</taxon>
        <taxon>Clostridia</taxon>
        <taxon>Lachnospirales</taxon>
        <taxon>Lachnospiraceae</taxon>
        <taxon>Enterocloster</taxon>
    </lineage>
</organism>
<sequence length="227" mass="26384">MVRLPRLKNQLNNQVVETGTRDNENCPFLILLQRWQQWEKWVWSMEFYVNEDTAWLRRIVHWVVNVVIVLALAWFLVYGFCAQVLVSGNSMQPVLAADDVVLVNRLAYDVGKPERFDIVVFEREDRKKNVKRVIGLPGETVQIKGGYVFIDSELLEAPDGLEQVSLAGRADTPIQLEEDEYFLLGDNRDSSEDSRFSNIGNVKREQIQGKVWFRIYPLLKLDLIRSK</sequence>
<dbReference type="InterPro" id="IPR019757">
    <property type="entry name" value="Pept_S26A_signal_pept_1_Lys-AS"/>
</dbReference>
<evidence type="ECO:0000259" key="8">
    <source>
        <dbReference type="Pfam" id="PF10502"/>
    </source>
</evidence>
<dbReference type="NCBIfam" id="TIGR02227">
    <property type="entry name" value="sigpep_I_bact"/>
    <property type="match status" value="1"/>
</dbReference>
<dbReference type="PATRIC" id="fig|742734.4.peg.4198"/>
<dbReference type="GO" id="GO:0004252">
    <property type="term" value="F:serine-type endopeptidase activity"/>
    <property type="evidence" value="ECO:0007669"/>
    <property type="project" value="InterPro"/>
</dbReference>
<evidence type="ECO:0000256" key="7">
    <source>
        <dbReference type="RuleBase" id="RU362042"/>
    </source>
</evidence>
<keyword evidence="7" id="KW-0472">Membrane</keyword>
<comment type="catalytic activity">
    <reaction evidence="1 7">
        <text>Cleavage of hydrophobic, N-terminal signal or leader sequences from secreted and periplasmic proteins.</text>
        <dbReference type="EC" id="3.4.21.89"/>
    </reaction>
</comment>
<dbReference type="GO" id="GO:0005886">
    <property type="term" value="C:plasma membrane"/>
    <property type="evidence" value="ECO:0007669"/>
    <property type="project" value="UniProtKB-SubCell"/>
</dbReference>
<evidence type="ECO:0000256" key="1">
    <source>
        <dbReference type="ARBA" id="ARBA00000677"/>
    </source>
</evidence>
<gene>
    <name evidence="9" type="ORF">HMPREF9470_03915</name>
</gene>
<dbReference type="AlphaFoldDB" id="A0A0J9BWB7"/>
<dbReference type="CDD" id="cd06530">
    <property type="entry name" value="S26_SPase_I"/>
    <property type="match status" value="1"/>
</dbReference>
<comment type="caution">
    <text evidence="9">The sequence shown here is derived from an EMBL/GenBank/DDBJ whole genome shotgun (WGS) entry which is preliminary data.</text>
</comment>
<dbReference type="Proteomes" id="UP000037392">
    <property type="component" value="Unassembled WGS sequence"/>
</dbReference>
<feature type="domain" description="Peptidase S26" evidence="8">
    <location>
        <begin position="60"/>
        <end position="215"/>
    </location>
</feature>
<accession>A0A0J9BWB7</accession>
<evidence type="ECO:0000313" key="9">
    <source>
        <dbReference type="EMBL" id="KMW17262.1"/>
    </source>
</evidence>
<evidence type="ECO:0000256" key="4">
    <source>
        <dbReference type="ARBA" id="ARBA00013208"/>
    </source>
</evidence>
<dbReference type="PRINTS" id="PR00727">
    <property type="entry name" value="LEADERPTASE"/>
</dbReference>
<dbReference type="InterPro" id="IPR000223">
    <property type="entry name" value="Pept_S26A_signal_pept_1"/>
</dbReference>
<dbReference type="InterPro" id="IPR036286">
    <property type="entry name" value="LexA/Signal_pep-like_sf"/>
</dbReference>
<dbReference type="PANTHER" id="PTHR43390">
    <property type="entry name" value="SIGNAL PEPTIDASE I"/>
    <property type="match status" value="1"/>
</dbReference>
<keyword evidence="7" id="KW-0645">Protease</keyword>
<name>A0A0J9BWB7_9FIRM</name>
<dbReference type="Pfam" id="PF10502">
    <property type="entry name" value="Peptidase_S26"/>
    <property type="match status" value="1"/>
</dbReference>
<feature type="active site" evidence="6">
    <location>
        <position position="90"/>
    </location>
</feature>
<evidence type="ECO:0000256" key="5">
    <source>
        <dbReference type="ARBA" id="ARBA00022801"/>
    </source>
</evidence>
<comment type="subcellular location">
    <subcellularLocation>
        <location evidence="2">Cell membrane</location>
        <topology evidence="2">Single-pass type II membrane protein</topology>
    </subcellularLocation>
    <subcellularLocation>
        <location evidence="7">Membrane</location>
        <topology evidence="7">Single-pass type II membrane protein</topology>
    </subcellularLocation>
</comment>
<dbReference type="GO" id="GO:0009003">
    <property type="term" value="F:signal peptidase activity"/>
    <property type="evidence" value="ECO:0007669"/>
    <property type="project" value="UniProtKB-EC"/>
</dbReference>
<proteinExistence type="inferred from homology"/>
<evidence type="ECO:0000256" key="2">
    <source>
        <dbReference type="ARBA" id="ARBA00004401"/>
    </source>
</evidence>
<comment type="similarity">
    <text evidence="3 7">Belongs to the peptidase S26 family.</text>
</comment>
<reference evidence="9 10" key="1">
    <citation type="submission" date="2011-04" db="EMBL/GenBank/DDBJ databases">
        <title>The Genome Sequence of Clostridium citroniae WAL-19142.</title>
        <authorList>
            <consortium name="The Broad Institute Genome Sequencing Platform"/>
            <person name="Earl A."/>
            <person name="Ward D."/>
            <person name="Feldgarden M."/>
            <person name="Gevers D."/>
            <person name="Warren Y.A."/>
            <person name="Tyrrell K.L."/>
            <person name="Citron D.M."/>
            <person name="Goldstein E.J."/>
            <person name="Daigneault M."/>
            <person name="Allen-Vercoe E."/>
            <person name="Young S.K."/>
            <person name="Zeng Q."/>
            <person name="Gargeya S."/>
            <person name="Fitzgerald M."/>
            <person name="Haas B."/>
            <person name="Abouelleil A."/>
            <person name="Alvarado L."/>
            <person name="Arachchi H.M."/>
            <person name="Berlin A."/>
            <person name="Brown A."/>
            <person name="Chapman S.B."/>
            <person name="Chen Z."/>
            <person name="Dunbar C."/>
            <person name="Freedman E."/>
            <person name="Gearin G."/>
            <person name="Gellesch M."/>
            <person name="Goldberg J."/>
            <person name="Griggs A."/>
            <person name="Gujja S."/>
            <person name="Heilman E.R."/>
            <person name="Heiman D."/>
            <person name="Howarth C."/>
            <person name="Larson L."/>
            <person name="Lui A."/>
            <person name="MacDonald P.J."/>
            <person name="Mehta T."/>
            <person name="Montmayeur A."/>
            <person name="Murphy C."/>
            <person name="Neiman D."/>
            <person name="Pearson M."/>
            <person name="Priest M."/>
            <person name="Roberts A."/>
            <person name="Saif S."/>
            <person name="Shea T."/>
            <person name="Shenoy N."/>
            <person name="Sisk P."/>
            <person name="Stolte C."/>
            <person name="Sykes S."/>
            <person name="White J."/>
            <person name="Yandava C."/>
            <person name="Wortman J."/>
            <person name="Nusbaum C."/>
            <person name="Birren B."/>
        </authorList>
    </citation>
    <scope>NUCLEOTIDE SEQUENCE [LARGE SCALE GENOMIC DNA]</scope>
    <source>
        <strain evidence="9 10">WAL-19142</strain>
    </source>
</reference>
<evidence type="ECO:0000313" key="10">
    <source>
        <dbReference type="Proteomes" id="UP000037392"/>
    </source>
</evidence>
<dbReference type="InterPro" id="IPR019533">
    <property type="entry name" value="Peptidase_S26"/>
</dbReference>
<dbReference type="GO" id="GO:0006465">
    <property type="term" value="P:signal peptide processing"/>
    <property type="evidence" value="ECO:0007669"/>
    <property type="project" value="InterPro"/>
</dbReference>
<dbReference type="SUPFAM" id="SSF51306">
    <property type="entry name" value="LexA/Signal peptidase"/>
    <property type="match status" value="1"/>
</dbReference>